<dbReference type="RefSeq" id="WP_259538311.1">
    <property type="nucleotide sequence ID" value="NZ_JANLCJ010000002.1"/>
</dbReference>
<dbReference type="EMBL" id="JANLCJ010000002">
    <property type="protein sequence ID" value="MCS5733495.1"/>
    <property type="molecule type" value="Genomic_DNA"/>
</dbReference>
<keyword evidence="2" id="KW-1185">Reference proteome</keyword>
<dbReference type="Gene3D" id="1.25.40.10">
    <property type="entry name" value="Tetratricopeptide repeat domain"/>
    <property type="match status" value="1"/>
</dbReference>
<comment type="caution">
    <text evidence="1">The sequence shown here is derived from an EMBL/GenBank/DDBJ whole genome shotgun (WGS) entry which is preliminary data.</text>
</comment>
<protein>
    <recommendedName>
        <fullName evidence="3">Tetratricopeptide repeat protein</fullName>
    </recommendedName>
</protein>
<name>A0ABT2H0P2_9MICO</name>
<organism evidence="1 2">
    <name type="scientific">Herbiconiux daphne</name>
    <dbReference type="NCBI Taxonomy" id="2970914"/>
    <lineage>
        <taxon>Bacteria</taxon>
        <taxon>Bacillati</taxon>
        <taxon>Actinomycetota</taxon>
        <taxon>Actinomycetes</taxon>
        <taxon>Micrococcales</taxon>
        <taxon>Microbacteriaceae</taxon>
        <taxon>Herbiconiux</taxon>
    </lineage>
</organism>
<gene>
    <name evidence="1" type="ORF">N1032_07060</name>
</gene>
<evidence type="ECO:0008006" key="3">
    <source>
        <dbReference type="Google" id="ProtNLM"/>
    </source>
</evidence>
<proteinExistence type="predicted"/>
<accession>A0ABT2H0P2</accession>
<reference evidence="1" key="1">
    <citation type="submission" date="2022-08" db="EMBL/GenBank/DDBJ databases">
        <authorList>
            <person name="Deng Y."/>
            <person name="Han X.-F."/>
            <person name="Zhang Y.-Q."/>
        </authorList>
    </citation>
    <scope>NUCLEOTIDE SEQUENCE</scope>
    <source>
        <strain evidence="1">CPCC 203386</strain>
    </source>
</reference>
<sequence length="101" mass="10798">MSDQSDLRATFRRGDSDAVEQMARAARATAQADGDAAGEVEAVYALARVALRDGDLPRAAATAREALDIAQRSGDLRLEERPRHVLAAVARLSGDHAEARE</sequence>
<dbReference type="SUPFAM" id="SSF48452">
    <property type="entry name" value="TPR-like"/>
    <property type="match status" value="1"/>
</dbReference>
<evidence type="ECO:0000313" key="1">
    <source>
        <dbReference type="EMBL" id="MCS5733495.1"/>
    </source>
</evidence>
<dbReference type="InterPro" id="IPR011990">
    <property type="entry name" value="TPR-like_helical_dom_sf"/>
</dbReference>
<evidence type="ECO:0000313" key="2">
    <source>
        <dbReference type="Proteomes" id="UP001165586"/>
    </source>
</evidence>
<dbReference type="Proteomes" id="UP001165586">
    <property type="component" value="Unassembled WGS sequence"/>
</dbReference>